<keyword evidence="2" id="KW-1185">Reference proteome</keyword>
<protein>
    <submittedName>
        <fullName evidence="1">Uncharacterized protein</fullName>
    </submittedName>
</protein>
<accession>A0A8S1LCN6</accession>
<sequence length="405" mass="47779">MRRQYLRFFFTLSTSQKFIHQMRIPNYQFSQTTQANDYREILNQLNQLHKGKQIDHKQISSLIQQIKPYLPQFENQEIRELVSISFAQQINDENYAQKVFDRTTQLYLEQHASLTETLDILSLLVSGNYSKQFYQQSFNFVAAVSQAPDLNASQIGLAMFIYGQISQNTKSTNKEVEQSLILNFKQQIDHFKSSDLKHFSFGLILARIQRKDIYDLLEKQSLVTEMEIQDLIRVGTGIALFGNGSPEFWKLLEEQAIKNIPTTEPQNITTLFMLYKQFGHGTFEIFKLFEQQFIERYDQFNHLMKLQMFSGFAKIRYPSSAIFKLFFRDIVGIIQNVNITAVQMLIFDCQKIFPQFPKQVQQFFINFILKHYQKFNPVIKSKLYDSFQEQQLLTEELEVALLKKK</sequence>
<reference evidence="1" key="1">
    <citation type="submission" date="2021-01" db="EMBL/GenBank/DDBJ databases">
        <authorList>
            <consortium name="Genoscope - CEA"/>
            <person name="William W."/>
        </authorList>
    </citation>
    <scope>NUCLEOTIDE SEQUENCE</scope>
</reference>
<evidence type="ECO:0000313" key="1">
    <source>
        <dbReference type="EMBL" id="CAD8064115.1"/>
    </source>
</evidence>
<dbReference type="OMA" id="LMKLQMF"/>
<proteinExistence type="predicted"/>
<organism evidence="1 2">
    <name type="scientific">Paramecium primaurelia</name>
    <dbReference type="NCBI Taxonomy" id="5886"/>
    <lineage>
        <taxon>Eukaryota</taxon>
        <taxon>Sar</taxon>
        <taxon>Alveolata</taxon>
        <taxon>Ciliophora</taxon>
        <taxon>Intramacronucleata</taxon>
        <taxon>Oligohymenophorea</taxon>
        <taxon>Peniculida</taxon>
        <taxon>Parameciidae</taxon>
        <taxon>Paramecium</taxon>
    </lineage>
</organism>
<gene>
    <name evidence="1" type="ORF">PPRIM_AZ9-3.1.T0350304</name>
</gene>
<name>A0A8S1LCN6_PARPR</name>
<comment type="caution">
    <text evidence="1">The sequence shown here is derived from an EMBL/GenBank/DDBJ whole genome shotgun (WGS) entry which is preliminary data.</text>
</comment>
<evidence type="ECO:0000313" key="2">
    <source>
        <dbReference type="Proteomes" id="UP000688137"/>
    </source>
</evidence>
<dbReference type="EMBL" id="CAJJDM010000034">
    <property type="protein sequence ID" value="CAD8064115.1"/>
    <property type="molecule type" value="Genomic_DNA"/>
</dbReference>
<dbReference type="AlphaFoldDB" id="A0A8S1LCN6"/>
<dbReference type="Proteomes" id="UP000688137">
    <property type="component" value="Unassembled WGS sequence"/>
</dbReference>